<name>A0ACC1RVK2_9APHY</name>
<comment type="caution">
    <text evidence="1">The sequence shown here is derived from an EMBL/GenBank/DDBJ whole genome shotgun (WGS) entry which is preliminary data.</text>
</comment>
<dbReference type="EMBL" id="JANHOG010002148">
    <property type="protein sequence ID" value="KAJ3526663.1"/>
    <property type="molecule type" value="Genomic_DNA"/>
</dbReference>
<sequence>MTLQLQLITKQLSVMQRPESGSAGDEDFEKVDTTLQEKEEAWETAVDTLKKREQRTTDSWKDELNNILIFSGLFSAIATAFTIVSITWLQQDPGDATNIFLAHFSLQFSSFVVTSNNFNSSTPALPLQNVTSSFVSASYAEPVNILWVLSLTFSLIAAFFAITVQQWLRQLQIPTGVSLQQAASLLSLRYDGLIMWQVPGIIGLLPLLLQAAVVLFLVGLFILFLALNHTVAIIFGAVAVTALTVFLIMNVLPLILIRCPYKSPLIPTIVLITQGLVLVMAGIVINFLPIISLSLIPLGAVVMLITVFILFIVFVVPPYLRHEPVNLSKERFEALSYRFQQILDRFLVWFTTYVFIMNIGDFWVLRECRHFSNLDAYEIARFDAASLIDVMLLIPSSSFAKVARCLQDIHVSWASTVFLKVLQRGITGIDPKSQEDLLLRDGEWQLLRTELKVWDVQKVPSVTKWFTVRHLRLGWTVLQKHLVGDGIPSKGSSGALIMFNDLTKVVKPEGLHLSIARPILGVCVHQNFKSQDWEERKYGSYPVRLLLDVLQEDDAASKIDIDDAIALGTKCRDLNKRRGRNEIDTAPRVRCGRARGHPEPR</sequence>
<gene>
    <name evidence="1" type="ORF">NM688_g8234</name>
</gene>
<organism evidence="1 2">
    <name type="scientific">Phlebia brevispora</name>
    <dbReference type="NCBI Taxonomy" id="194682"/>
    <lineage>
        <taxon>Eukaryota</taxon>
        <taxon>Fungi</taxon>
        <taxon>Dikarya</taxon>
        <taxon>Basidiomycota</taxon>
        <taxon>Agaricomycotina</taxon>
        <taxon>Agaricomycetes</taxon>
        <taxon>Polyporales</taxon>
        <taxon>Meruliaceae</taxon>
        <taxon>Phlebia</taxon>
    </lineage>
</organism>
<protein>
    <submittedName>
        <fullName evidence="1">Uncharacterized protein</fullName>
    </submittedName>
</protein>
<keyword evidence="2" id="KW-1185">Reference proteome</keyword>
<evidence type="ECO:0000313" key="2">
    <source>
        <dbReference type="Proteomes" id="UP001148662"/>
    </source>
</evidence>
<dbReference type="Proteomes" id="UP001148662">
    <property type="component" value="Unassembled WGS sequence"/>
</dbReference>
<reference evidence="1" key="1">
    <citation type="submission" date="2022-07" db="EMBL/GenBank/DDBJ databases">
        <title>Genome Sequence of Phlebia brevispora.</title>
        <authorList>
            <person name="Buettner E."/>
        </authorList>
    </citation>
    <scope>NUCLEOTIDE SEQUENCE</scope>
    <source>
        <strain evidence="1">MPL23</strain>
    </source>
</reference>
<proteinExistence type="predicted"/>
<evidence type="ECO:0000313" key="1">
    <source>
        <dbReference type="EMBL" id="KAJ3526663.1"/>
    </source>
</evidence>
<accession>A0ACC1RVK2</accession>